<dbReference type="EMBL" id="CP031165">
    <property type="protein sequence ID" value="AXV09088.1"/>
    <property type="molecule type" value="Genomic_DNA"/>
</dbReference>
<gene>
    <name evidence="9" type="ORF">DVS28_a4423</name>
</gene>
<feature type="domain" description="Coenzyme F420:L-glutamate ligase-like" evidence="8">
    <location>
        <begin position="11"/>
        <end position="210"/>
    </location>
</feature>
<evidence type="ECO:0000313" key="9">
    <source>
        <dbReference type="EMBL" id="AXV09088.1"/>
    </source>
</evidence>
<keyword evidence="6" id="KW-0342">GTP-binding</keyword>
<dbReference type="Gene3D" id="3.30.1330.100">
    <property type="entry name" value="CofE-like"/>
    <property type="match status" value="1"/>
</dbReference>
<reference evidence="9 10" key="1">
    <citation type="submission" date="2018-09" db="EMBL/GenBank/DDBJ databases">
        <title>Complete genome sequence of Euzebya sp. DY32-46 isolated from seawater of Pacific Ocean.</title>
        <authorList>
            <person name="Xu L."/>
            <person name="Wu Y.-H."/>
            <person name="Xu X.-W."/>
        </authorList>
    </citation>
    <scope>NUCLEOTIDE SEQUENCE [LARGE SCALE GENOMIC DNA]</scope>
    <source>
        <strain evidence="9 10">DY32-46</strain>
    </source>
</reference>
<proteinExistence type="predicted"/>
<evidence type="ECO:0000313" key="10">
    <source>
        <dbReference type="Proteomes" id="UP000264006"/>
    </source>
</evidence>
<evidence type="ECO:0000256" key="3">
    <source>
        <dbReference type="ARBA" id="ARBA00022741"/>
    </source>
</evidence>
<sequence>MNITLLPVRGIGEVRPGDDLPGLISAAIGLRDGDVVVVSSKVVSKAMGLTASPLPGEQVEDARRRIAMSAEVADDVVVDTPHVVVVRTRQGYVCANAGIDASNVPGGELLLLPDDVDAAAEALRDGLRRLAAVDVAVIVSDTFGRAWREGQTDVALGVAGMDALRDERGTVDREGQTLRVTLIAQADQVAGAADMVRDKSAGVPVVVVRGLDVVDTSATGGGKALVRPPETDLFPHGRGWLARRLATGEGAPVRAGLPEDWEWQRVAGAAGGGSFVADRIDVADGLAAGRAEAALLDLGYDAVVHPGEGWTVVVRPVGGPAR</sequence>
<dbReference type="RefSeq" id="WP_114593329.1">
    <property type="nucleotide sequence ID" value="NZ_CP031165.1"/>
</dbReference>
<keyword evidence="10" id="KW-1185">Reference proteome</keyword>
<keyword evidence="1 9" id="KW-0436">Ligase</keyword>
<dbReference type="SUPFAM" id="SSF144010">
    <property type="entry name" value="CofE-like"/>
    <property type="match status" value="1"/>
</dbReference>
<evidence type="ECO:0000256" key="6">
    <source>
        <dbReference type="ARBA" id="ARBA00023134"/>
    </source>
</evidence>
<organism evidence="9 10">
    <name type="scientific">Euzebya pacifica</name>
    <dbReference type="NCBI Taxonomy" id="1608957"/>
    <lineage>
        <taxon>Bacteria</taxon>
        <taxon>Bacillati</taxon>
        <taxon>Actinomycetota</taxon>
        <taxon>Nitriliruptoria</taxon>
        <taxon>Euzebyales</taxon>
    </lineage>
</organism>
<evidence type="ECO:0000256" key="5">
    <source>
        <dbReference type="ARBA" id="ARBA00022958"/>
    </source>
</evidence>
<evidence type="ECO:0000259" key="8">
    <source>
        <dbReference type="Pfam" id="PF01996"/>
    </source>
</evidence>
<keyword evidence="7" id="KW-0464">Manganese</keyword>
<dbReference type="GO" id="GO:0005525">
    <property type="term" value="F:GTP binding"/>
    <property type="evidence" value="ECO:0007669"/>
    <property type="project" value="UniProtKB-KW"/>
</dbReference>
<dbReference type="PANTHER" id="PTHR47917:SF1">
    <property type="entry name" value="COENZYME F420:L-GLUTAMATE LIGASE"/>
    <property type="match status" value="1"/>
</dbReference>
<dbReference type="NCBIfam" id="TIGR01916">
    <property type="entry name" value="F420_cofE"/>
    <property type="match status" value="1"/>
</dbReference>
<dbReference type="InterPro" id="IPR002847">
    <property type="entry name" value="F420-0_gamma-glut_ligase-dom"/>
</dbReference>
<dbReference type="KEGG" id="euz:DVS28_a4423"/>
<keyword evidence="4" id="KW-0460">Magnesium</keyword>
<evidence type="ECO:0000256" key="2">
    <source>
        <dbReference type="ARBA" id="ARBA00022723"/>
    </source>
</evidence>
<evidence type="ECO:0000256" key="4">
    <source>
        <dbReference type="ARBA" id="ARBA00022842"/>
    </source>
</evidence>
<dbReference type="Pfam" id="PF01996">
    <property type="entry name" value="F420_ligase"/>
    <property type="match status" value="1"/>
</dbReference>
<dbReference type="GO" id="GO:0052618">
    <property type="term" value="F:coenzyme F420-0:L-glutamate ligase activity"/>
    <property type="evidence" value="ECO:0007669"/>
    <property type="project" value="TreeGrafter"/>
</dbReference>
<evidence type="ECO:0000256" key="7">
    <source>
        <dbReference type="ARBA" id="ARBA00023211"/>
    </source>
</evidence>
<dbReference type="AlphaFoldDB" id="A0A346Y3P1"/>
<dbReference type="InterPro" id="IPR008225">
    <property type="entry name" value="F420-0_g-glutamyl_ligase"/>
</dbReference>
<dbReference type="Gene3D" id="3.90.1660.10">
    <property type="entry name" value="CofE-like domain"/>
    <property type="match status" value="1"/>
</dbReference>
<dbReference type="GO" id="GO:0046872">
    <property type="term" value="F:metal ion binding"/>
    <property type="evidence" value="ECO:0007669"/>
    <property type="project" value="UniProtKB-KW"/>
</dbReference>
<dbReference type="PANTHER" id="PTHR47917">
    <property type="match status" value="1"/>
</dbReference>
<keyword evidence="3" id="KW-0547">Nucleotide-binding</keyword>
<evidence type="ECO:0000256" key="1">
    <source>
        <dbReference type="ARBA" id="ARBA00022598"/>
    </source>
</evidence>
<accession>A0A346Y3P1</accession>
<keyword evidence="2" id="KW-0479">Metal-binding</keyword>
<keyword evidence="5" id="KW-0630">Potassium</keyword>
<name>A0A346Y3P1_9ACTN</name>
<protein>
    <submittedName>
        <fullName evidence="9">Coenzyme F420-0:L-glutamate ligase</fullName>
    </submittedName>
</protein>
<dbReference type="Proteomes" id="UP000264006">
    <property type="component" value="Chromosome"/>
</dbReference>
<dbReference type="OrthoDB" id="9788295at2"/>